<evidence type="ECO:0000313" key="9">
    <source>
        <dbReference type="Proteomes" id="UP000728185"/>
    </source>
</evidence>
<dbReference type="GO" id="GO:0005525">
    <property type="term" value="F:GTP binding"/>
    <property type="evidence" value="ECO:0007669"/>
    <property type="project" value="UniProtKB-KW"/>
</dbReference>
<dbReference type="SUPFAM" id="SSF55307">
    <property type="entry name" value="Tubulin C-terminal domain-like"/>
    <property type="match status" value="1"/>
</dbReference>
<dbReference type="Pfam" id="PF03953">
    <property type="entry name" value="Tubulin_C"/>
    <property type="match status" value="1"/>
</dbReference>
<evidence type="ECO:0000256" key="1">
    <source>
        <dbReference type="ARBA" id="ARBA00009636"/>
    </source>
</evidence>
<comment type="catalytic activity">
    <reaction evidence="6">
        <text>GTP + H2O = GDP + phosphate + H(+)</text>
        <dbReference type="Rhea" id="RHEA:19669"/>
        <dbReference type="ChEBI" id="CHEBI:15377"/>
        <dbReference type="ChEBI" id="CHEBI:15378"/>
        <dbReference type="ChEBI" id="CHEBI:37565"/>
        <dbReference type="ChEBI" id="CHEBI:43474"/>
        <dbReference type="ChEBI" id="CHEBI:58189"/>
    </reaction>
    <physiologicalReaction direction="left-to-right" evidence="6">
        <dbReference type="Rhea" id="RHEA:19670"/>
    </physiologicalReaction>
</comment>
<keyword evidence="4" id="KW-0378">Hydrolase</keyword>
<sequence length="617" mass="68831">MGIYRNLFDPSQLITGEEDSAANFARGYYRNWKLLMSSTLERIRHQAERCDELHGFFLHNAAGGGTGSSFPCALLEQLQDQYSKTARFQLAVAPSSALSSSTVEPYNALLGMHASMELVDCSILMDNSALIRLCTERLHLSKISMNTLNRIVAQIASGLFNTTRFDSELSTSVSSLLTNLVPFPAVHFTTGALAPLQGSGIGRYNTSSCYELTEQAFVPNNQILSCQADHPFVYLSCCLFYRGAVSVREANSAITKLKAIGQLPWVDWCPTGFKVAVTHQPITTIRESYISPVPCSVLSLHNSTVLLPSINRLVGEFNHLYQRRAFVHWFVGEGMEEHQFGQALSMLTDLRDLYKEFQTPEEFIQKPIDTNDGIRQQHGQMHRVSPMSPDTNELEMRNFSAVPFTSDVLGMLSPLDYSTSNTMKSDTLHDLNTTGVFGHTEDNSSDPKGIQFLSSSETSPVIPLGELEQTSCDFYIGRKSKHSCGHWVQEKKHRRSHKRCTKCLSHNGILHAPKKHSTKRCHATEGRGIHHIHCNKRKCSAVQSYMTKEKARHCSIVSESLSSSVLITDDHIDHMSPEREPSPCNIRSGTPTYECCTVTTSTPELPGQPSETTYVYF</sequence>
<dbReference type="Gene3D" id="3.30.1330.20">
    <property type="entry name" value="Tubulin/FtsZ, C-terminal domain"/>
    <property type="match status" value="1"/>
</dbReference>
<dbReference type="Proteomes" id="UP000728185">
    <property type="component" value="Unassembled WGS sequence"/>
</dbReference>
<dbReference type="GO" id="GO:0016787">
    <property type="term" value="F:hydrolase activity"/>
    <property type="evidence" value="ECO:0007669"/>
    <property type="project" value="UniProtKB-KW"/>
</dbReference>
<dbReference type="InterPro" id="IPR018316">
    <property type="entry name" value="Tubulin/FtsZ_2-layer-sand-dom"/>
</dbReference>
<evidence type="ECO:0000256" key="2">
    <source>
        <dbReference type="ARBA" id="ARBA00022701"/>
    </source>
</evidence>
<proteinExistence type="inferred from homology"/>
<dbReference type="PRINTS" id="PR01162">
    <property type="entry name" value="ALPHATUBULIN"/>
</dbReference>
<dbReference type="InterPro" id="IPR000217">
    <property type="entry name" value="Tubulin"/>
</dbReference>
<dbReference type="EMBL" id="LUCM01004059">
    <property type="protein sequence ID" value="KAA0194911.1"/>
    <property type="molecule type" value="Genomic_DNA"/>
</dbReference>
<evidence type="ECO:0000256" key="6">
    <source>
        <dbReference type="ARBA" id="ARBA00049117"/>
    </source>
</evidence>
<reference evidence="8" key="1">
    <citation type="submission" date="2019-05" db="EMBL/GenBank/DDBJ databases">
        <title>Annotation for the trematode Fasciolopsis buski.</title>
        <authorList>
            <person name="Choi Y.-J."/>
        </authorList>
    </citation>
    <scope>NUCLEOTIDE SEQUENCE</scope>
    <source>
        <strain evidence="8">HT</strain>
        <tissue evidence="8">Whole worm</tissue>
    </source>
</reference>
<keyword evidence="2" id="KW-0493">Microtubule</keyword>
<evidence type="ECO:0000256" key="5">
    <source>
        <dbReference type="ARBA" id="ARBA00023134"/>
    </source>
</evidence>
<dbReference type="InterPro" id="IPR037103">
    <property type="entry name" value="Tubulin/FtsZ-like_C"/>
</dbReference>
<protein>
    <submittedName>
        <fullName evidence="8">Tubulin alpha chain</fullName>
    </submittedName>
</protein>
<evidence type="ECO:0000313" key="8">
    <source>
        <dbReference type="EMBL" id="KAA0194911.1"/>
    </source>
</evidence>
<dbReference type="GO" id="GO:0005200">
    <property type="term" value="F:structural constituent of cytoskeleton"/>
    <property type="evidence" value="ECO:0007669"/>
    <property type="project" value="InterPro"/>
</dbReference>
<dbReference type="InterPro" id="IPR023123">
    <property type="entry name" value="Tubulin_C"/>
</dbReference>
<dbReference type="SMART" id="SM00864">
    <property type="entry name" value="Tubulin"/>
    <property type="match status" value="1"/>
</dbReference>
<evidence type="ECO:0000256" key="3">
    <source>
        <dbReference type="ARBA" id="ARBA00022741"/>
    </source>
</evidence>
<evidence type="ECO:0000259" key="7">
    <source>
        <dbReference type="SMART" id="SM00864"/>
    </source>
</evidence>
<keyword evidence="9" id="KW-1185">Reference proteome</keyword>
<dbReference type="InterPro" id="IPR008280">
    <property type="entry name" value="Tub_FtsZ_C"/>
</dbReference>
<accession>A0A8E0RWP3</accession>
<comment type="similarity">
    <text evidence="1">Belongs to the tubulin family.</text>
</comment>
<dbReference type="InterPro" id="IPR036525">
    <property type="entry name" value="Tubulin/FtsZ_GTPase_sf"/>
</dbReference>
<dbReference type="PANTHER" id="PTHR11588">
    <property type="entry name" value="TUBULIN"/>
    <property type="match status" value="1"/>
</dbReference>
<dbReference type="OrthoDB" id="6233517at2759"/>
<dbReference type="AlphaFoldDB" id="A0A8E0RWP3"/>
<feature type="domain" description="Tubulin/FtsZ GTPase" evidence="7">
    <location>
        <begin position="1"/>
        <end position="167"/>
    </location>
</feature>
<organism evidence="8 9">
    <name type="scientific">Fasciolopsis buskii</name>
    <dbReference type="NCBI Taxonomy" id="27845"/>
    <lineage>
        <taxon>Eukaryota</taxon>
        <taxon>Metazoa</taxon>
        <taxon>Spiralia</taxon>
        <taxon>Lophotrochozoa</taxon>
        <taxon>Platyhelminthes</taxon>
        <taxon>Trematoda</taxon>
        <taxon>Digenea</taxon>
        <taxon>Plagiorchiida</taxon>
        <taxon>Echinostomata</taxon>
        <taxon>Echinostomatoidea</taxon>
        <taxon>Fasciolidae</taxon>
        <taxon>Fasciolopsis</taxon>
    </lineage>
</organism>
<dbReference type="Pfam" id="PF00091">
    <property type="entry name" value="Tubulin"/>
    <property type="match status" value="1"/>
</dbReference>
<dbReference type="InterPro" id="IPR003008">
    <property type="entry name" value="Tubulin_FtsZ_GTPase"/>
</dbReference>
<dbReference type="PRINTS" id="PR01161">
    <property type="entry name" value="TUBULIN"/>
</dbReference>
<dbReference type="SUPFAM" id="SSF52490">
    <property type="entry name" value="Tubulin nucleotide-binding domain-like"/>
    <property type="match status" value="1"/>
</dbReference>
<evidence type="ECO:0000256" key="4">
    <source>
        <dbReference type="ARBA" id="ARBA00022801"/>
    </source>
</evidence>
<name>A0A8E0RWP3_9TREM</name>
<dbReference type="Gene3D" id="1.10.287.600">
    <property type="entry name" value="Helix hairpin bin"/>
    <property type="match status" value="1"/>
</dbReference>
<dbReference type="GO" id="GO:0005874">
    <property type="term" value="C:microtubule"/>
    <property type="evidence" value="ECO:0007669"/>
    <property type="project" value="UniProtKB-KW"/>
</dbReference>
<keyword evidence="5" id="KW-0342">GTP-binding</keyword>
<dbReference type="InterPro" id="IPR002452">
    <property type="entry name" value="Alpha_tubulin"/>
</dbReference>
<keyword evidence="3" id="KW-0547">Nucleotide-binding</keyword>
<dbReference type="Gene3D" id="3.40.50.1440">
    <property type="entry name" value="Tubulin/FtsZ, GTPase domain"/>
    <property type="match status" value="1"/>
</dbReference>
<comment type="caution">
    <text evidence="8">The sequence shown here is derived from an EMBL/GenBank/DDBJ whole genome shotgun (WGS) entry which is preliminary data.</text>
</comment>
<dbReference type="GO" id="GO:0007017">
    <property type="term" value="P:microtubule-based process"/>
    <property type="evidence" value="ECO:0007669"/>
    <property type="project" value="InterPro"/>
</dbReference>
<gene>
    <name evidence="8" type="ORF">FBUS_05603</name>
</gene>